<dbReference type="Proteomes" id="UP001291623">
    <property type="component" value="Unassembled WGS sequence"/>
</dbReference>
<proteinExistence type="predicted"/>
<dbReference type="EMBL" id="JAVYJV010000005">
    <property type="protein sequence ID" value="KAK4370215.1"/>
    <property type="molecule type" value="Genomic_DNA"/>
</dbReference>
<evidence type="ECO:0000313" key="1">
    <source>
        <dbReference type="EMBL" id="KAK4370215.1"/>
    </source>
</evidence>
<organism evidence="1 2">
    <name type="scientific">Anisodus tanguticus</name>
    <dbReference type="NCBI Taxonomy" id="243964"/>
    <lineage>
        <taxon>Eukaryota</taxon>
        <taxon>Viridiplantae</taxon>
        <taxon>Streptophyta</taxon>
        <taxon>Embryophyta</taxon>
        <taxon>Tracheophyta</taxon>
        <taxon>Spermatophyta</taxon>
        <taxon>Magnoliopsida</taxon>
        <taxon>eudicotyledons</taxon>
        <taxon>Gunneridae</taxon>
        <taxon>Pentapetalae</taxon>
        <taxon>asterids</taxon>
        <taxon>lamiids</taxon>
        <taxon>Solanales</taxon>
        <taxon>Solanaceae</taxon>
        <taxon>Solanoideae</taxon>
        <taxon>Hyoscyameae</taxon>
        <taxon>Anisodus</taxon>
    </lineage>
</organism>
<reference evidence="1" key="1">
    <citation type="submission" date="2023-12" db="EMBL/GenBank/DDBJ databases">
        <title>Genome assembly of Anisodus tanguticus.</title>
        <authorList>
            <person name="Wang Y.-J."/>
        </authorList>
    </citation>
    <scope>NUCLEOTIDE SEQUENCE</scope>
    <source>
        <strain evidence="1">KB-2021</strain>
        <tissue evidence="1">Leaf</tissue>
    </source>
</reference>
<comment type="caution">
    <text evidence="1">The sequence shown here is derived from an EMBL/GenBank/DDBJ whole genome shotgun (WGS) entry which is preliminary data.</text>
</comment>
<dbReference type="AlphaFoldDB" id="A0AAE1SHS2"/>
<keyword evidence="2" id="KW-1185">Reference proteome</keyword>
<accession>A0AAE1SHS2</accession>
<gene>
    <name evidence="1" type="ORF">RND71_009690</name>
</gene>
<protein>
    <submittedName>
        <fullName evidence="1">Uncharacterized protein</fullName>
    </submittedName>
</protein>
<sequence>MERVAQKYRQLTELYNSIRMTSSATMCRVTKKDETIYTKSSPSGGGGSKANTRTLRCPFLLLVAVLGGLISNEESLGFVGSTQPKREVRQDLEGTTRKKSGVRFSPVENLRSSLGKKGVGHTFTVDT</sequence>
<evidence type="ECO:0000313" key="2">
    <source>
        <dbReference type="Proteomes" id="UP001291623"/>
    </source>
</evidence>
<name>A0AAE1SHS2_9SOLA</name>